<dbReference type="EMBL" id="KN824439">
    <property type="protein sequence ID" value="KIM20382.1"/>
    <property type="molecule type" value="Genomic_DNA"/>
</dbReference>
<feature type="compositionally biased region" description="Polar residues" evidence="1">
    <location>
        <begin position="162"/>
        <end position="176"/>
    </location>
</feature>
<keyword evidence="3" id="KW-1185">Reference proteome</keyword>
<accession>A0A0C2WS25</accession>
<dbReference type="Proteomes" id="UP000054097">
    <property type="component" value="Unassembled WGS sequence"/>
</dbReference>
<name>A0A0C2WS25_SERVB</name>
<proteinExistence type="predicted"/>
<feature type="region of interest" description="Disordered" evidence="1">
    <location>
        <begin position="1"/>
        <end position="67"/>
    </location>
</feature>
<evidence type="ECO:0000256" key="1">
    <source>
        <dbReference type="SAM" id="MobiDB-lite"/>
    </source>
</evidence>
<feature type="compositionally biased region" description="Polar residues" evidence="1">
    <location>
        <begin position="46"/>
        <end position="65"/>
    </location>
</feature>
<dbReference type="AlphaFoldDB" id="A0A0C2WS25"/>
<evidence type="ECO:0000313" key="3">
    <source>
        <dbReference type="Proteomes" id="UP000054097"/>
    </source>
</evidence>
<feature type="region of interest" description="Disordered" evidence="1">
    <location>
        <begin position="155"/>
        <end position="195"/>
    </location>
</feature>
<dbReference type="HOGENOM" id="CLU_120611_0_0_1"/>
<evidence type="ECO:0000313" key="2">
    <source>
        <dbReference type="EMBL" id="KIM20382.1"/>
    </source>
</evidence>
<sequence length="195" mass="21077">MKGRKGVKQPRQAVQPKQKPAPRVAVQPKAKPAPRIQPAPVARQAYSKSSGGAQGSTHYHNNVYPTQPAVGEPVYLHENYQTHDPNDEACCGSCDNCCGGCCGGGCCNNGGEDRCFPTGCCDCCDSDDETDENGNRRRKESECWVVIYKAPVKAKSDEPSIEKSNVVTTPLPTRNQRVPEDRNIAAGSSPKGFPW</sequence>
<protein>
    <submittedName>
        <fullName evidence="2">Uncharacterized protein</fullName>
    </submittedName>
</protein>
<gene>
    <name evidence="2" type="ORF">M408DRAFT_13041</name>
</gene>
<organism evidence="2 3">
    <name type="scientific">Serendipita vermifera MAFF 305830</name>
    <dbReference type="NCBI Taxonomy" id="933852"/>
    <lineage>
        <taxon>Eukaryota</taxon>
        <taxon>Fungi</taxon>
        <taxon>Dikarya</taxon>
        <taxon>Basidiomycota</taxon>
        <taxon>Agaricomycotina</taxon>
        <taxon>Agaricomycetes</taxon>
        <taxon>Sebacinales</taxon>
        <taxon>Serendipitaceae</taxon>
        <taxon>Serendipita</taxon>
    </lineage>
</organism>
<reference evidence="2 3" key="1">
    <citation type="submission" date="2014-04" db="EMBL/GenBank/DDBJ databases">
        <authorList>
            <consortium name="DOE Joint Genome Institute"/>
            <person name="Kuo A."/>
            <person name="Zuccaro A."/>
            <person name="Kohler A."/>
            <person name="Nagy L.G."/>
            <person name="Floudas D."/>
            <person name="Copeland A."/>
            <person name="Barry K.W."/>
            <person name="Cichocki N."/>
            <person name="Veneault-Fourrey C."/>
            <person name="LaButti K."/>
            <person name="Lindquist E.A."/>
            <person name="Lipzen A."/>
            <person name="Lundell T."/>
            <person name="Morin E."/>
            <person name="Murat C."/>
            <person name="Sun H."/>
            <person name="Tunlid A."/>
            <person name="Henrissat B."/>
            <person name="Grigoriev I.V."/>
            <person name="Hibbett D.S."/>
            <person name="Martin F."/>
            <person name="Nordberg H.P."/>
            <person name="Cantor M.N."/>
            <person name="Hua S.X."/>
        </authorList>
    </citation>
    <scope>NUCLEOTIDE SEQUENCE [LARGE SCALE GENOMIC DNA]</scope>
    <source>
        <strain evidence="2 3">MAFF 305830</strain>
    </source>
</reference>
<reference evidence="3" key="2">
    <citation type="submission" date="2015-01" db="EMBL/GenBank/DDBJ databases">
        <title>Evolutionary Origins and Diversification of the Mycorrhizal Mutualists.</title>
        <authorList>
            <consortium name="DOE Joint Genome Institute"/>
            <consortium name="Mycorrhizal Genomics Consortium"/>
            <person name="Kohler A."/>
            <person name="Kuo A."/>
            <person name="Nagy L.G."/>
            <person name="Floudas D."/>
            <person name="Copeland A."/>
            <person name="Barry K.W."/>
            <person name="Cichocki N."/>
            <person name="Veneault-Fourrey C."/>
            <person name="LaButti K."/>
            <person name="Lindquist E.A."/>
            <person name="Lipzen A."/>
            <person name="Lundell T."/>
            <person name="Morin E."/>
            <person name="Murat C."/>
            <person name="Riley R."/>
            <person name="Ohm R."/>
            <person name="Sun H."/>
            <person name="Tunlid A."/>
            <person name="Henrissat B."/>
            <person name="Grigoriev I.V."/>
            <person name="Hibbett D.S."/>
            <person name="Martin F."/>
        </authorList>
    </citation>
    <scope>NUCLEOTIDE SEQUENCE [LARGE SCALE GENOMIC DNA]</scope>
    <source>
        <strain evidence="3">MAFF 305830</strain>
    </source>
</reference>